<evidence type="ECO:0000256" key="1">
    <source>
        <dbReference type="ARBA" id="ARBA00004651"/>
    </source>
</evidence>
<dbReference type="InterPro" id="IPR000515">
    <property type="entry name" value="MetI-like"/>
</dbReference>
<feature type="domain" description="ABC transmembrane type-1" evidence="7">
    <location>
        <begin position="70"/>
        <end position="259"/>
    </location>
</feature>
<gene>
    <name evidence="8" type="ORF">KQI82_03465</name>
</gene>
<sequence>MNRRKTQHYLFWGVTLTGVLLALFVIGYFWTPYDPAAMNGTEKNLAPSLRHLFGTDLFGRDIFSRVLKGGGTTLFVALCALAIGGGVGVTLGAFTGYFGGWLDRGLMRLNDVITAFPSILLALVLISVLGPGKINLILALGIVFIPSYARMSRSAFAACRDKNYVISARLMGAHSGRILLRHILPNTGAVLLPAVTIGFNNVVLAEASMSYLGIGITLPDTSLGYMLSDSQQYLSASPWYALCTGGTIVLLILGVGLIGEGLQRRGREG</sequence>
<evidence type="ECO:0000256" key="6">
    <source>
        <dbReference type="RuleBase" id="RU363032"/>
    </source>
</evidence>
<comment type="similarity">
    <text evidence="6">Belongs to the binding-protein-dependent transport system permease family.</text>
</comment>
<keyword evidence="9" id="KW-1185">Reference proteome</keyword>
<feature type="transmembrane region" description="Helical" evidence="6">
    <location>
        <begin position="134"/>
        <end position="151"/>
    </location>
</feature>
<keyword evidence="2 6" id="KW-0813">Transport</keyword>
<dbReference type="Proteomes" id="UP000787672">
    <property type="component" value="Unassembled WGS sequence"/>
</dbReference>
<name>A0ABS6F6T1_9FIRM</name>
<evidence type="ECO:0000313" key="8">
    <source>
        <dbReference type="EMBL" id="MBU5625998.1"/>
    </source>
</evidence>
<keyword evidence="4 6" id="KW-1133">Transmembrane helix</keyword>
<evidence type="ECO:0000313" key="9">
    <source>
        <dbReference type="Proteomes" id="UP000787672"/>
    </source>
</evidence>
<feature type="transmembrane region" description="Helical" evidence="6">
    <location>
        <begin position="74"/>
        <end position="97"/>
    </location>
</feature>
<accession>A0ABS6F6T1</accession>
<evidence type="ECO:0000259" key="7">
    <source>
        <dbReference type="PROSITE" id="PS50928"/>
    </source>
</evidence>
<feature type="transmembrane region" description="Helical" evidence="6">
    <location>
        <begin position="9"/>
        <end position="30"/>
    </location>
</feature>
<dbReference type="RefSeq" id="WP_216558797.1">
    <property type="nucleotide sequence ID" value="NZ_JAHLQN010000001.1"/>
</dbReference>
<dbReference type="EMBL" id="JAHLQN010000001">
    <property type="protein sequence ID" value="MBU5625998.1"/>
    <property type="molecule type" value="Genomic_DNA"/>
</dbReference>
<feature type="transmembrane region" description="Helical" evidence="6">
    <location>
        <begin position="238"/>
        <end position="259"/>
    </location>
</feature>
<dbReference type="PROSITE" id="PS50928">
    <property type="entry name" value="ABC_TM1"/>
    <property type="match status" value="1"/>
</dbReference>
<keyword evidence="3 6" id="KW-0812">Transmembrane</keyword>
<evidence type="ECO:0000256" key="2">
    <source>
        <dbReference type="ARBA" id="ARBA00022448"/>
    </source>
</evidence>
<dbReference type="InterPro" id="IPR050366">
    <property type="entry name" value="BP-dependent_transpt_permease"/>
</dbReference>
<evidence type="ECO:0000256" key="5">
    <source>
        <dbReference type="ARBA" id="ARBA00023136"/>
    </source>
</evidence>
<proteinExistence type="inferred from homology"/>
<comment type="caution">
    <text evidence="8">The sequence shown here is derived from an EMBL/GenBank/DDBJ whole genome shotgun (WGS) entry which is preliminary data.</text>
</comment>
<protein>
    <submittedName>
        <fullName evidence="8">ABC transporter permease</fullName>
    </submittedName>
</protein>
<organism evidence="8 9">
    <name type="scientific">Dysosmobacter acutus</name>
    <dbReference type="NCBI Taxonomy" id="2841504"/>
    <lineage>
        <taxon>Bacteria</taxon>
        <taxon>Bacillati</taxon>
        <taxon>Bacillota</taxon>
        <taxon>Clostridia</taxon>
        <taxon>Eubacteriales</taxon>
        <taxon>Oscillospiraceae</taxon>
        <taxon>Dysosmobacter</taxon>
    </lineage>
</organism>
<feature type="transmembrane region" description="Helical" evidence="6">
    <location>
        <begin position="109"/>
        <end position="128"/>
    </location>
</feature>
<reference evidence="8 9" key="1">
    <citation type="submission" date="2021-06" db="EMBL/GenBank/DDBJ databases">
        <authorList>
            <person name="Sun Q."/>
            <person name="Li D."/>
        </authorList>
    </citation>
    <scope>NUCLEOTIDE SEQUENCE [LARGE SCALE GENOMIC DNA]</scope>
    <source>
        <strain evidence="8 9">MSJ-2</strain>
    </source>
</reference>
<evidence type="ECO:0000256" key="4">
    <source>
        <dbReference type="ARBA" id="ARBA00022989"/>
    </source>
</evidence>
<keyword evidence="5 6" id="KW-0472">Membrane</keyword>
<comment type="subcellular location">
    <subcellularLocation>
        <location evidence="1 6">Cell membrane</location>
        <topology evidence="1 6">Multi-pass membrane protein</topology>
    </subcellularLocation>
</comment>
<dbReference type="PANTHER" id="PTHR43386">
    <property type="entry name" value="OLIGOPEPTIDE TRANSPORT SYSTEM PERMEASE PROTEIN APPC"/>
    <property type="match status" value="1"/>
</dbReference>
<evidence type="ECO:0000256" key="3">
    <source>
        <dbReference type="ARBA" id="ARBA00022692"/>
    </source>
</evidence>
<dbReference type="CDD" id="cd06261">
    <property type="entry name" value="TM_PBP2"/>
    <property type="match status" value="1"/>
</dbReference>
<dbReference type="PANTHER" id="PTHR43386:SF1">
    <property type="entry name" value="D,D-DIPEPTIDE TRANSPORT SYSTEM PERMEASE PROTEIN DDPC-RELATED"/>
    <property type="match status" value="1"/>
</dbReference>
<dbReference type="Pfam" id="PF00528">
    <property type="entry name" value="BPD_transp_1"/>
    <property type="match status" value="1"/>
</dbReference>